<dbReference type="InterPro" id="IPR021047">
    <property type="entry name" value="Mannosyltransferase_CMT1"/>
</dbReference>
<evidence type="ECO:0008006" key="2">
    <source>
        <dbReference type="Google" id="ProtNLM"/>
    </source>
</evidence>
<organism evidence="1">
    <name type="scientific">Pyramimonas orientalis virus</name>
    <name type="common">PoV01</name>
    <dbReference type="NCBI Taxonomy" id="455367"/>
    <lineage>
        <taxon>Viruses</taxon>
        <taxon>Varidnaviria</taxon>
        <taxon>Bamfordvirae</taxon>
        <taxon>Nucleocytoviricota</taxon>
        <taxon>Megaviricetes</taxon>
        <taxon>Imitervirales</taxon>
        <taxon>Allomimiviridae</taxon>
        <taxon>Heliosvirus</taxon>
        <taxon>Heliosvirus raunefjordenense</taxon>
    </lineage>
</organism>
<dbReference type="EMBL" id="MT663538">
    <property type="protein sequence ID" value="QOI90472.1"/>
    <property type="molecule type" value="Genomic_DNA"/>
</dbReference>
<gene>
    <name evidence="1" type="ORF">HWQ62_00336</name>
</gene>
<dbReference type="Gene3D" id="3.90.550.10">
    <property type="entry name" value="Spore Coat Polysaccharide Biosynthesis Protein SpsA, Chain A"/>
    <property type="match status" value="1"/>
</dbReference>
<protein>
    <recommendedName>
        <fullName evidence="2">Glycosyltransferase</fullName>
    </recommendedName>
</protein>
<accession>A0A7M3UP17</accession>
<dbReference type="InterPro" id="IPR029044">
    <property type="entry name" value="Nucleotide-diphossugar_trans"/>
</dbReference>
<dbReference type="SUPFAM" id="SSF53448">
    <property type="entry name" value="Nucleotide-diphospho-sugar transferases"/>
    <property type="match status" value="1"/>
</dbReference>
<name>A0A7M3UP17_POV01</name>
<reference evidence="1" key="1">
    <citation type="submission" date="2020-06" db="EMBL/GenBank/DDBJ databases">
        <title>Lateral gene transfer of anion-conducting channel rhodopsins between green algae and giant viruses.</title>
        <authorList>
            <person name="Rozenberg A."/>
            <person name="Oppermann J."/>
            <person name="Wietek J."/>
            <person name="Fernandez Lahore R.G."/>
            <person name="Sandaa R.-A."/>
            <person name="Bratbak G."/>
            <person name="Hegemann P."/>
            <person name="Beja O."/>
        </authorList>
    </citation>
    <scope>NUCLEOTIDE SEQUENCE</scope>
    <source>
        <strain evidence="1">01B</strain>
    </source>
</reference>
<sequence length="296" mass="35196">MNEKQFVEKTVLNDGGTRVNRIAVMCMFKNNEDYLTKFFFEMVLLMEKKYDVMFEYYFIENNSTDRTRELLREFFRTKTDKSRLLLFNVKNDYKNIGDGKNYDRLFHLAKIRNMLVDNVVPLSTDWCLFIDSNIFFKEDILEKCFAYSPTENNIGMMVPYTQQLFIPEIHRIDNLTSPTLLSHFYDTFSFFDVGNKTFWPYCAFEKCKLCKREGCVHRKAIPKEMDVVDVASAFGGFCFIKADIINNKSIRWETLSHEVNKDESVCEHFMFCNMLKKITDKRVVVLQNVDDVYRTY</sequence>
<dbReference type="Pfam" id="PF11735">
    <property type="entry name" value="CAP59_mtransfer"/>
    <property type="match status" value="1"/>
</dbReference>
<proteinExistence type="predicted"/>
<dbReference type="CDD" id="cd00761">
    <property type="entry name" value="Glyco_tranf_GTA_type"/>
    <property type="match status" value="1"/>
</dbReference>
<evidence type="ECO:0000313" key="1">
    <source>
        <dbReference type="EMBL" id="QOI90472.1"/>
    </source>
</evidence>
<organismHost>
    <name type="scientific">Pyramimonas plurioculata</name>
    <dbReference type="NCBI Taxonomy" id="36893"/>
</organismHost>